<evidence type="ECO:0000313" key="1">
    <source>
        <dbReference type="EMBL" id="PHM51047.1"/>
    </source>
</evidence>
<comment type="caution">
    <text evidence="1">The sequence shown here is derived from an EMBL/GenBank/DDBJ whole genome shotgun (WGS) entry which is preliminary data.</text>
</comment>
<dbReference type="EMBL" id="NJAI01000033">
    <property type="protein sequence ID" value="PHM51047.1"/>
    <property type="molecule type" value="Genomic_DNA"/>
</dbReference>
<sequence>MIRITGGSWWCYLCNKEHGEGAGCPLLPRLRRTSDIEEELKEAVRKIIDMENVGNGKGKNAEAEDL</sequence>
<protein>
    <submittedName>
        <fullName evidence="1">Uncharacterized protein</fullName>
    </submittedName>
</protein>
<evidence type="ECO:0000313" key="2">
    <source>
        <dbReference type="Proteomes" id="UP000225433"/>
    </source>
</evidence>
<dbReference type="AlphaFoldDB" id="A0A2G0PVR1"/>
<gene>
    <name evidence="1" type="ORF">Xhom_04972</name>
</gene>
<dbReference type="Proteomes" id="UP000225433">
    <property type="component" value="Unassembled WGS sequence"/>
</dbReference>
<accession>A0A2G0PVR1</accession>
<proteinExistence type="predicted"/>
<organism evidence="1 2">
    <name type="scientific">Xenorhabdus hominickii</name>
    <dbReference type="NCBI Taxonomy" id="351679"/>
    <lineage>
        <taxon>Bacteria</taxon>
        <taxon>Pseudomonadati</taxon>
        <taxon>Pseudomonadota</taxon>
        <taxon>Gammaproteobacteria</taxon>
        <taxon>Enterobacterales</taxon>
        <taxon>Morganellaceae</taxon>
        <taxon>Xenorhabdus</taxon>
    </lineage>
</organism>
<reference evidence="1 2" key="1">
    <citation type="journal article" date="2017" name="Nat. Microbiol.">
        <title>Natural product diversity associated with the nematode symbionts Photorhabdus and Xenorhabdus.</title>
        <authorList>
            <person name="Tobias N.J."/>
            <person name="Wolff H."/>
            <person name="Djahanschiri B."/>
            <person name="Grundmann F."/>
            <person name="Kronenwerth M."/>
            <person name="Shi Y.M."/>
            <person name="Simonyi S."/>
            <person name="Grun P."/>
            <person name="Shapiro-Ilan D."/>
            <person name="Pidot S.J."/>
            <person name="Stinear T.P."/>
            <person name="Ebersberger I."/>
            <person name="Bode H.B."/>
        </authorList>
    </citation>
    <scope>NUCLEOTIDE SEQUENCE [LARGE SCALE GENOMIC DNA]</scope>
    <source>
        <strain evidence="1 2">DSM 17903</strain>
    </source>
</reference>
<name>A0A2G0PVR1_XENHO</name>
<dbReference type="RefSeq" id="WP_099140122.1">
    <property type="nucleotide sequence ID" value="NZ_CAWNQJ010000061.1"/>
</dbReference>